<dbReference type="SUPFAM" id="SSF103473">
    <property type="entry name" value="MFS general substrate transporter"/>
    <property type="match status" value="1"/>
</dbReference>
<dbReference type="InterPro" id="IPR011701">
    <property type="entry name" value="MFS"/>
</dbReference>
<feature type="transmembrane region" description="Helical" evidence="4">
    <location>
        <begin position="287"/>
        <end position="304"/>
    </location>
</feature>
<feature type="transmembrane region" description="Helical" evidence="4">
    <location>
        <begin position="78"/>
        <end position="104"/>
    </location>
</feature>
<keyword evidence="2 4" id="KW-1133">Transmembrane helix</keyword>
<dbReference type="RefSeq" id="WP_301590730.1">
    <property type="nucleotide sequence ID" value="NZ_JAPFQI010000010.1"/>
</dbReference>
<evidence type="ECO:0000313" key="7">
    <source>
        <dbReference type="Proteomes" id="UP001526430"/>
    </source>
</evidence>
<evidence type="ECO:0000256" key="2">
    <source>
        <dbReference type="ARBA" id="ARBA00022989"/>
    </source>
</evidence>
<dbReference type="PANTHER" id="PTHR23527:SF1">
    <property type="entry name" value="BLL3282 PROTEIN"/>
    <property type="match status" value="1"/>
</dbReference>
<organism evidence="6 7">
    <name type="scientific">Sabulicella glaciei</name>
    <dbReference type="NCBI Taxonomy" id="2984948"/>
    <lineage>
        <taxon>Bacteria</taxon>
        <taxon>Pseudomonadati</taxon>
        <taxon>Pseudomonadota</taxon>
        <taxon>Alphaproteobacteria</taxon>
        <taxon>Acetobacterales</taxon>
        <taxon>Acetobacteraceae</taxon>
        <taxon>Sabulicella</taxon>
    </lineage>
</organism>
<feature type="transmembrane region" description="Helical" evidence="4">
    <location>
        <begin position="155"/>
        <end position="178"/>
    </location>
</feature>
<feature type="transmembrane region" description="Helical" evidence="4">
    <location>
        <begin position="377"/>
        <end position="396"/>
    </location>
</feature>
<feature type="transmembrane region" description="Helical" evidence="4">
    <location>
        <begin position="341"/>
        <end position="365"/>
    </location>
</feature>
<dbReference type="EMBL" id="JAPFQI010000010">
    <property type="protein sequence ID" value="MCW8086644.1"/>
    <property type="molecule type" value="Genomic_DNA"/>
</dbReference>
<dbReference type="Pfam" id="PF07690">
    <property type="entry name" value="MFS_1"/>
    <property type="match status" value="1"/>
</dbReference>
<protein>
    <submittedName>
        <fullName evidence="6">MFS transporter</fullName>
    </submittedName>
</protein>
<evidence type="ECO:0000256" key="3">
    <source>
        <dbReference type="ARBA" id="ARBA00023136"/>
    </source>
</evidence>
<keyword evidence="7" id="KW-1185">Reference proteome</keyword>
<evidence type="ECO:0000259" key="5">
    <source>
        <dbReference type="PROSITE" id="PS50850"/>
    </source>
</evidence>
<feature type="transmembrane region" description="Helical" evidence="4">
    <location>
        <begin position="45"/>
        <end position="66"/>
    </location>
</feature>
<feature type="transmembrane region" description="Helical" evidence="4">
    <location>
        <begin position="221"/>
        <end position="245"/>
    </location>
</feature>
<feature type="domain" description="Major facilitator superfamily (MFS) profile" evidence="5">
    <location>
        <begin position="1"/>
        <end position="399"/>
    </location>
</feature>
<dbReference type="Proteomes" id="UP001526430">
    <property type="component" value="Unassembled WGS sequence"/>
</dbReference>
<reference evidence="6 7" key="1">
    <citation type="submission" date="2022-10" db="EMBL/GenBank/DDBJ databases">
        <title>Roseococcus glaciei nov., sp. nov., isolated from glacier.</title>
        <authorList>
            <person name="Liu Q."/>
            <person name="Xin Y.-H."/>
        </authorList>
    </citation>
    <scope>NUCLEOTIDE SEQUENCE [LARGE SCALE GENOMIC DNA]</scope>
    <source>
        <strain evidence="6 7">MDT2-1-1</strain>
    </source>
</reference>
<name>A0ABT3NWW9_9PROT</name>
<dbReference type="InterPro" id="IPR020846">
    <property type="entry name" value="MFS_dom"/>
</dbReference>
<accession>A0ABT3NWW9</accession>
<evidence type="ECO:0000256" key="1">
    <source>
        <dbReference type="ARBA" id="ARBA00022692"/>
    </source>
</evidence>
<dbReference type="InterPro" id="IPR052952">
    <property type="entry name" value="MFS-Transporter"/>
</dbReference>
<evidence type="ECO:0000313" key="6">
    <source>
        <dbReference type="EMBL" id="MCW8086644.1"/>
    </source>
</evidence>
<sequence length="399" mass="40474">MKLPLWASALAGTLLVQTVCSFASISVPVLGPPLMMRAGLSPESIGLVSALSAAGICWFLASGGAMLSHFGPIRTLQLGMVCMALGIVVLSQPLGLLGLLGALAMGLGNGPNTPAGSQILIRHAPPAHRTLIFSIKQAGVPLGGALAGLVAAPVAAAYGLSVALGLLVAILLACCLLIEGFRGALDTEKGPRQPGWARALVQPAEMVRCVGALRAHPSLPVLTVIGASYSLMQACLTAFVATFVYTRHSASLAEAGQVVAVMQCASMLGRIALGWVADRMGHALRHLGLQAILSGAAVSLLVVAGDEGRWALYACAGLVGFTAIGWNGVHIAELARVAPLALVSSVTAASSLFGFVASVTGPLIFMALVSAGAGFEAAFHVMAAQLVAVGLACLFLKPR</sequence>
<keyword evidence="1 4" id="KW-0812">Transmembrane</keyword>
<dbReference type="PROSITE" id="PS50850">
    <property type="entry name" value="MFS"/>
    <property type="match status" value="1"/>
</dbReference>
<dbReference type="PANTHER" id="PTHR23527">
    <property type="entry name" value="BLL3282 PROTEIN"/>
    <property type="match status" value="1"/>
</dbReference>
<proteinExistence type="predicted"/>
<comment type="caution">
    <text evidence="6">The sequence shown here is derived from an EMBL/GenBank/DDBJ whole genome shotgun (WGS) entry which is preliminary data.</text>
</comment>
<keyword evidence="3 4" id="KW-0472">Membrane</keyword>
<evidence type="ECO:0000256" key="4">
    <source>
        <dbReference type="SAM" id="Phobius"/>
    </source>
</evidence>
<feature type="transmembrane region" description="Helical" evidence="4">
    <location>
        <begin position="310"/>
        <end position="329"/>
    </location>
</feature>
<dbReference type="InterPro" id="IPR036259">
    <property type="entry name" value="MFS_trans_sf"/>
</dbReference>
<dbReference type="Gene3D" id="1.20.1250.20">
    <property type="entry name" value="MFS general substrate transporter like domains"/>
    <property type="match status" value="2"/>
</dbReference>
<feature type="transmembrane region" description="Helical" evidence="4">
    <location>
        <begin position="257"/>
        <end position="275"/>
    </location>
</feature>
<gene>
    <name evidence="6" type="ORF">OF850_13490</name>
</gene>